<dbReference type="InterPro" id="IPR032508">
    <property type="entry name" value="FecR_C"/>
</dbReference>
<feature type="domain" description="Protein FecR C-terminal" evidence="3">
    <location>
        <begin position="292"/>
        <end position="359"/>
    </location>
</feature>
<feature type="transmembrane region" description="Helical" evidence="1">
    <location>
        <begin position="97"/>
        <end position="117"/>
    </location>
</feature>
<dbReference type="PIRSF" id="PIRSF018266">
    <property type="entry name" value="FecR"/>
    <property type="match status" value="1"/>
</dbReference>
<dbReference type="InterPro" id="IPR012373">
    <property type="entry name" value="Ferrdict_sens_TM"/>
</dbReference>
<gene>
    <name evidence="4" type="ORF">CLV58_1323</name>
</gene>
<organism evidence="4 5">
    <name type="scientific">Spirosoma oryzae</name>
    <dbReference type="NCBI Taxonomy" id="1469603"/>
    <lineage>
        <taxon>Bacteria</taxon>
        <taxon>Pseudomonadati</taxon>
        <taxon>Bacteroidota</taxon>
        <taxon>Cytophagia</taxon>
        <taxon>Cytophagales</taxon>
        <taxon>Cytophagaceae</taxon>
        <taxon>Spirosoma</taxon>
    </lineage>
</organism>
<dbReference type="PANTHER" id="PTHR30273:SF2">
    <property type="entry name" value="PROTEIN FECR"/>
    <property type="match status" value="1"/>
</dbReference>
<dbReference type="Gene3D" id="2.60.120.1440">
    <property type="match status" value="1"/>
</dbReference>
<dbReference type="Gene3D" id="3.55.50.30">
    <property type="match status" value="1"/>
</dbReference>
<dbReference type="AlphaFoldDB" id="A0A2T0S344"/>
<evidence type="ECO:0000259" key="2">
    <source>
        <dbReference type="Pfam" id="PF04773"/>
    </source>
</evidence>
<name>A0A2T0S344_9BACT</name>
<keyword evidence="1" id="KW-0812">Transmembrane</keyword>
<dbReference type="InterPro" id="IPR006860">
    <property type="entry name" value="FecR"/>
</dbReference>
<keyword evidence="1" id="KW-0472">Membrane</keyword>
<evidence type="ECO:0000256" key="1">
    <source>
        <dbReference type="SAM" id="Phobius"/>
    </source>
</evidence>
<proteinExistence type="predicted"/>
<dbReference type="PANTHER" id="PTHR30273">
    <property type="entry name" value="PERIPLASMIC SIGNAL SENSOR AND SIGMA FACTOR ACTIVATOR FECR-RELATED"/>
    <property type="match status" value="1"/>
</dbReference>
<keyword evidence="1" id="KW-1133">Transmembrane helix</keyword>
<keyword evidence="5" id="KW-1185">Reference proteome</keyword>
<evidence type="ECO:0000313" key="4">
    <source>
        <dbReference type="EMBL" id="PRY27733.1"/>
    </source>
</evidence>
<dbReference type="RefSeq" id="WP_106140456.1">
    <property type="nucleotide sequence ID" value="NZ_PVTE01000032.1"/>
</dbReference>
<dbReference type="GO" id="GO:0016989">
    <property type="term" value="F:sigma factor antagonist activity"/>
    <property type="evidence" value="ECO:0007669"/>
    <property type="project" value="TreeGrafter"/>
</dbReference>
<sequence length="365" mass="40882">MKSFDHSDLHDFLGDPSFRDWVYGRATPDEDDWWQLYTMRHPEKAALLGQARETLLALEQTTVLPDTDRIDSAIDNIMAATEPTLSPDSVAHTTWQTGWAVAATLLLLLLAGWGWHLNQQRPVTVYKALVADAAVPMQEVHNDGPKSRLVLLADGSSVVLQPDSRISYPTNFTAQRNREVYLTGEAFFEVAKNPHRPFLVYADKLITKVLGTSFTVRAMDKEAVEVLVKTGRVSVFTHDDEQRTDKVASLQLTGLVLAPNQQVHFNRADGHLMRTLVDSPARLDMVIQRPVFDFNNTPVSAVFDALTNAYGVEIIYDADVMKNCYLTASLDDEPLFEKLNMICRTLDAQYEQMDGKLIISSKGCP</sequence>
<comment type="caution">
    <text evidence="4">The sequence shown here is derived from an EMBL/GenBank/DDBJ whole genome shotgun (WGS) entry which is preliminary data.</text>
</comment>
<dbReference type="EMBL" id="PVTE01000032">
    <property type="protein sequence ID" value="PRY27733.1"/>
    <property type="molecule type" value="Genomic_DNA"/>
</dbReference>
<reference evidence="4 5" key="1">
    <citation type="submission" date="2018-03" db="EMBL/GenBank/DDBJ databases">
        <title>Genomic Encyclopedia of Archaeal and Bacterial Type Strains, Phase II (KMG-II): from individual species to whole genera.</title>
        <authorList>
            <person name="Goeker M."/>
        </authorList>
    </citation>
    <scope>NUCLEOTIDE SEQUENCE [LARGE SCALE GENOMIC DNA]</scope>
    <source>
        <strain evidence="4 5">DSM 28354</strain>
    </source>
</reference>
<feature type="domain" description="FecR protein" evidence="2">
    <location>
        <begin position="147"/>
        <end position="233"/>
    </location>
</feature>
<dbReference type="Pfam" id="PF16344">
    <property type="entry name" value="FecR_C"/>
    <property type="match status" value="1"/>
</dbReference>
<evidence type="ECO:0000313" key="5">
    <source>
        <dbReference type="Proteomes" id="UP000238375"/>
    </source>
</evidence>
<dbReference type="Proteomes" id="UP000238375">
    <property type="component" value="Unassembled WGS sequence"/>
</dbReference>
<dbReference type="OrthoDB" id="645173at2"/>
<evidence type="ECO:0000259" key="3">
    <source>
        <dbReference type="Pfam" id="PF16344"/>
    </source>
</evidence>
<protein>
    <submittedName>
        <fullName evidence="4">FecR family protein</fullName>
    </submittedName>
</protein>
<dbReference type="Pfam" id="PF04773">
    <property type="entry name" value="FecR"/>
    <property type="match status" value="1"/>
</dbReference>
<accession>A0A2T0S344</accession>